<sequence>MREIRKINVKLPRISSPHPEPPAGISRKAEYLHACQLVWVLARREISAEYKGTVLGRLWSLINPLATIAVFAVIFGVIFRGGVEPGRNSGIDSFALWIGIGVLCWGYLSRVITNGMNTLVGNAGLLTKVYFPRWVLVLASTVAQTFNFLFELLVLLIVTMLMGGSKVLLYVPLLIPILLLSAAFGTGLALLLSVGTVYYRDISHLWGIFTQIWMYASGVVFPLSMLVSAQETLAAKGFNWGGKPLPLDVIFRINPAELILEANRAVFYDYAVAPPEVWLGITIWAVLSLLAGILVFKKASKRIVEEL</sequence>
<dbReference type="Proteomes" id="UP000578252">
    <property type="component" value="Unassembled WGS sequence"/>
</dbReference>
<keyword evidence="7 9" id="KW-1133">Transmembrane helix</keyword>
<dbReference type="PANTHER" id="PTHR30413:SF8">
    <property type="entry name" value="TRANSPORT PERMEASE PROTEIN"/>
    <property type="match status" value="1"/>
</dbReference>
<dbReference type="GO" id="GO:0015920">
    <property type="term" value="P:lipopolysaccharide transport"/>
    <property type="evidence" value="ECO:0007669"/>
    <property type="project" value="TreeGrafter"/>
</dbReference>
<dbReference type="GO" id="GO:0140359">
    <property type="term" value="F:ABC-type transporter activity"/>
    <property type="evidence" value="ECO:0007669"/>
    <property type="project" value="InterPro"/>
</dbReference>
<feature type="transmembrane region" description="Helical" evidence="9">
    <location>
        <begin position="167"/>
        <end position="193"/>
    </location>
</feature>
<keyword evidence="5" id="KW-0997">Cell inner membrane</keyword>
<gene>
    <name evidence="11" type="ORF">HHJ78_07140</name>
</gene>
<evidence type="ECO:0000256" key="2">
    <source>
        <dbReference type="ARBA" id="ARBA00007783"/>
    </source>
</evidence>
<reference evidence="11 12" key="1">
    <citation type="submission" date="2020-04" db="EMBL/GenBank/DDBJ databases">
        <title>Antimicrobial susceptibility and clonality of vaginal-derived multi-drug resistant Mobiluncus isolates in China.</title>
        <authorList>
            <person name="Zhang X."/>
        </authorList>
    </citation>
    <scope>NUCLEOTIDE SEQUENCE [LARGE SCALE GENOMIC DNA]</scope>
    <source>
        <strain evidence="11 12">13</strain>
    </source>
</reference>
<keyword evidence="4 9" id="KW-1003">Cell membrane</keyword>
<dbReference type="PROSITE" id="PS51012">
    <property type="entry name" value="ABC_TM2"/>
    <property type="match status" value="1"/>
</dbReference>
<feature type="transmembrane region" description="Helical" evidence="9">
    <location>
        <begin position="277"/>
        <end position="296"/>
    </location>
</feature>
<feature type="transmembrane region" description="Helical" evidence="9">
    <location>
        <begin position="61"/>
        <end position="82"/>
    </location>
</feature>
<evidence type="ECO:0000256" key="5">
    <source>
        <dbReference type="ARBA" id="ARBA00022519"/>
    </source>
</evidence>
<keyword evidence="8 9" id="KW-0472">Membrane</keyword>
<dbReference type="Pfam" id="PF01061">
    <property type="entry name" value="ABC2_membrane"/>
    <property type="match status" value="1"/>
</dbReference>
<feature type="transmembrane region" description="Helical" evidence="9">
    <location>
        <begin position="134"/>
        <end position="161"/>
    </location>
</feature>
<dbReference type="AlphaFoldDB" id="A0A7Y0U1L5"/>
<dbReference type="PANTHER" id="PTHR30413">
    <property type="entry name" value="INNER MEMBRANE TRANSPORT PERMEASE"/>
    <property type="match status" value="1"/>
</dbReference>
<dbReference type="GO" id="GO:0005886">
    <property type="term" value="C:plasma membrane"/>
    <property type="evidence" value="ECO:0007669"/>
    <property type="project" value="UniProtKB-SubCell"/>
</dbReference>
<comment type="subcellular location">
    <subcellularLocation>
        <location evidence="1">Cell inner membrane</location>
        <topology evidence="1">Multi-pass membrane protein</topology>
    </subcellularLocation>
    <subcellularLocation>
        <location evidence="9">Cell membrane</location>
        <topology evidence="9">Multi-pass membrane protein</topology>
    </subcellularLocation>
</comment>
<comment type="similarity">
    <text evidence="2 9">Belongs to the ABC-2 integral membrane protein family.</text>
</comment>
<evidence type="ECO:0000256" key="1">
    <source>
        <dbReference type="ARBA" id="ARBA00004429"/>
    </source>
</evidence>
<keyword evidence="6 9" id="KW-0812">Transmembrane</keyword>
<keyword evidence="3 9" id="KW-0813">Transport</keyword>
<dbReference type="EMBL" id="JABCUR010000005">
    <property type="protein sequence ID" value="NMW65305.1"/>
    <property type="molecule type" value="Genomic_DNA"/>
</dbReference>
<accession>A0A7Y0U1L5</accession>
<evidence type="ECO:0000313" key="11">
    <source>
        <dbReference type="EMBL" id="NMW65305.1"/>
    </source>
</evidence>
<evidence type="ECO:0000256" key="7">
    <source>
        <dbReference type="ARBA" id="ARBA00022989"/>
    </source>
</evidence>
<evidence type="ECO:0000256" key="6">
    <source>
        <dbReference type="ARBA" id="ARBA00022692"/>
    </source>
</evidence>
<evidence type="ECO:0000259" key="10">
    <source>
        <dbReference type="PROSITE" id="PS51012"/>
    </source>
</evidence>
<name>A0A7Y0U1L5_9ACTO</name>
<organism evidence="11 12">
    <name type="scientific">Mobiluncus mulieris</name>
    <dbReference type="NCBI Taxonomy" id="2052"/>
    <lineage>
        <taxon>Bacteria</taxon>
        <taxon>Bacillati</taxon>
        <taxon>Actinomycetota</taxon>
        <taxon>Actinomycetes</taxon>
        <taxon>Actinomycetales</taxon>
        <taxon>Actinomycetaceae</taxon>
        <taxon>Mobiluncus</taxon>
    </lineage>
</organism>
<evidence type="ECO:0000256" key="3">
    <source>
        <dbReference type="ARBA" id="ARBA00022448"/>
    </source>
</evidence>
<comment type="caution">
    <text evidence="11">The sequence shown here is derived from an EMBL/GenBank/DDBJ whole genome shotgun (WGS) entry which is preliminary data.</text>
</comment>
<evidence type="ECO:0000256" key="4">
    <source>
        <dbReference type="ARBA" id="ARBA00022475"/>
    </source>
</evidence>
<feature type="transmembrane region" description="Helical" evidence="9">
    <location>
        <begin position="205"/>
        <end position="227"/>
    </location>
</feature>
<dbReference type="InterPro" id="IPR013525">
    <property type="entry name" value="ABC2_TM"/>
</dbReference>
<protein>
    <recommendedName>
        <fullName evidence="9">Transport permease protein</fullName>
    </recommendedName>
</protein>
<evidence type="ECO:0000256" key="8">
    <source>
        <dbReference type="ARBA" id="ARBA00023136"/>
    </source>
</evidence>
<proteinExistence type="inferred from homology"/>
<evidence type="ECO:0000256" key="9">
    <source>
        <dbReference type="RuleBase" id="RU361157"/>
    </source>
</evidence>
<feature type="domain" description="ABC transmembrane type-2" evidence="10">
    <location>
        <begin position="55"/>
        <end position="299"/>
    </location>
</feature>
<evidence type="ECO:0000313" key="12">
    <source>
        <dbReference type="Proteomes" id="UP000578252"/>
    </source>
</evidence>
<feature type="transmembrane region" description="Helical" evidence="9">
    <location>
        <begin position="94"/>
        <end position="113"/>
    </location>
</feature>
<dbReference type="InterPro" id="IPR047817">
    <property type="entry name" value="ABC2_TM_bact-type"/>
</dbReference>